<accession>A0A9P0Q4E4</accession>
<dbReference type="OrthoDB" id="191037at2759"/>
<dbReference type="Pfam" id="PF02958">
    <property type="entry name" value="EcKL"/>
    <property type="match status" value="1"/>
</dbReference>
<dbReference type="InterPro" id="IPR004119">
    <property type="entry name" value="EcKL"/>
</dbReference>
<dbReference type="SUPFAM" id="SSF56112">
    <property type="entry name" value="Protein kinase-like (PK-like)"/>
    <property type="match status" value="1"/>
</dbReference>
<sequence length="307" mass="35458">MIILCNFWQVATPFSAHPKCYKCLKLDNREVIVLENLRTLGYELHAKRSCLNVHHSRLVLKEYAKLHALSFALKDQNRKQFDAIAKFSHDAWVDILSAASLQRSMKNSRQDVLALLKKRGDMHLYEKFSQVSKDGPKKILEIFQTTDEQSVILHGDCWNNNFMFQYQNGDRTTPTAVKILDWQTSSLRSPACDLAMFLCLTSAHSAHMFDQLLKEYYEQLSQYLVQLGSSPSLFTFEDLQRHWKKFIVAAIIFAPSGFSFALADQEKIPEFGDITEEIDVAELMDFPIPETDDFYGRLKPLLEYLTL</sequence>
<dbReference type="PANTHER" id="PTHR11012:SF30">
    <property type="entry name" value="PROTEIN KINASE-LIKE DOMAIN-CONTAINING"/>
    <property type="match status" value="1"/>
</dbReference>
<gene>
    <name evidence="2" type="ORF">ACAOBT_LOCUS31387</name>
</gene>
<evidence type="ECO:0000313" key="3">
    <source>
        <dbReference type="Proteomes" id="UP001152888"/>
    </source>
</evidence>
<dbReference type="InterPro" id="IPR011009">
    <property type="entry name" value="Kinase-like_dom_sf"/>
</dbReference>
<protein>
    <recommendedName>
        <fullName evidence="1">CHK kinase-like domain-containing protein</fullName>
    </recommendedName>
</protein>
<dbReference type="AlphaFoldDB" id="A0A9P0Q4E4"/>
<dbReference type="InterPro" id="IPR015897">
    <property type="entry name" value="CHK_kinase-like"/>
</dbReference>
<dbReference type="PANTHER" id="PTHR11012">
    <property type="entry name" value="PROTEIN KINASE-LIKE DOMAIN-CONTAINING"/>
    <property type="match status" value="1"/>
</dbReference>
<dbReference type="Gene3D" id="3.90.1200.10">
    <property type="match status" value="1"/>
</dbReference>
<reference evidence="2" key="1">
    <citation type="submission" date="2022-03" db="EMBL/GenBank/DDBJ databases">
        <authorList>
            <person name="Sayadi A."/>
        </authorList>
    </citation>
    <scope>NUCLEOTIDE SEQUENCE</scope>
</reference>
<evidence type="ECO:0000259" key="1">
    <source>
        <dbReference type="SMART" id="SM00587"/>
    </source>
</evidence>
<proteinExistence type="predicted"/>
<keyword evidence="3" id="KW-1185">Reference proteome</keyword>
<dbReference type="EMBL" id="CAKOFQ010007952">
    <property type="protein sequence ID" value="CAH2010216.1"/>
    <property type="molecule type" value="Genomic_DNA"/>
</dbReference>
<comment type="caution">
    <text evidence="2">The sequence shown here is derived from an EMBL/GenBank/DDBJ whole genome shotgun (WGS) entry which is preliminary data.</text>
</comment>
<feature type="domain" description="CHK kinase-like" evidence="1">
    <location>
        <begin position="32"/>
        <end position="226"/>
    </location>
</feature>
<dbReference type="Proteomes" id="UP001152888">
    <property type="component" value="Unassembled WGS sequence"/>
</dbReference>
<evidence type="ECO:0000313" key="2">
    <source>
        <dbReference type="EMBL" id="CAH2010216.1"/>
    </source>
</evidence>
<organism evidence="2 3">
    <name type="scientific">Acanthoscelides obtectus</name>
    <name type="common">Bean weevil</name>
    <name type="synonym">Bruchus obtectus</name>
    <dbReference type="NCBI Taxonomy" id="200917"/>
    <lineage>
        <taxon>Eukaryota</taxon>
        <taxon>Metazoa</taxon>
        <taxon>Ecdysozoa</taxon>
        <taxon>Arthropoda</taxon>
        <taxon>Hexapoda</taxon>
        <taxon>Insecta</taxon>
        <taxon>Pterygota</taxon>
        <taxon>Neoptera</taxon>
        <taxon>Endopterygota</taxon>
        <taxon>Coleoptera</taxon>
        <taxon>Polyphaga</taxon>
        <taxon>Cucujiformia</taxon>
        <taxon>Chrysomeloidea</taxon>
        <taxon>Chrysomelidae</taxon>
        <taxon>Bruchinae</taxon>
        <taxon>Bruchini</taxon>
        <taxon>Acanthoscelides</taxon>
    </lineage>
</organism>
<dbReference type="SMART" id="SM00587">
    <property type="entry name" value="CHK"/>
    <property type="match status" value="1"/>
</dbReference>
<name>A0A9P0Q4E4_ACAOB</name>